<feature type="non-terminal residue" evidence="3">
    <location>
        <position position="172"/>
    </location>
</feature>
<dbReference type="InterPro" id="IPR002347">
    <property type="entry name" value="SDR_fam"/>
</dbReference>
<comment type="similarity">
    <text evidence="1">Belongs to the short-chain dehydrogenases/reductases (SDR) family.</text>
</comment>
<protein>
    <recommendedName>
        <fullName evidence="5">Short-chain dehydrogenase</fullName>
    </recommendedName>
</protein>
<evidence type="ECO:0000313" key="3">
    <source>
        <dbReference type="EMBL" id="KPV45855.1"/>
    </source>
</evidence>
<accession>A0A0P9GWX1</accession>
<keyword evidence="2" id="KW-0560">Oxidoreductase</keyword>
<comment type="caution">
    <text evidence="3">The sequence shown here is derived from an EMBL/GenBank/DDBJ whole genome shotgun (WGS) entry which is preliminary data.</text>
</comment>
<dbReference type="InterPro" id="IPR036291">
    <property type="entry name" value="NAD(P)-bd_dom_sf"/>
</dbReference>
<evidence type="ECO:0000256" key="2">
    <source>
        <dbReference type="ARBA" id="ARBA00023002"/>
    </source>
</evidence>
<dbReference type="PANTHER" id="PTHR42760:SF133">
    <property type="entry name" value="3-OXOACYL-[ACYL-CARRIER-PROTEIN] REDUCTASE"/>
    <property type="match status" value="1"/>
</dbReference>
<name>A0A0P9GWX1_9CHLR</name>
<evidence type="ECO:0000313" key="4">
    <source>
        <dbReference type="Proteomes" id="UP000050509"/>
    </source>
</evidence>
<dbReference type="InterPro" id="IPR020904">
    <property type="entry name" value="Sc_DH/Rdtase_CS"/>
</dbReference>
<proteinExistence type="inferred from homology"/>
<sequence length="172" mass="18224">MGRAIAQRLARDGFHLVVADRQQAQAEIVAEEIRASGGQALALAIDVTSATDRERMIGETLATFGRLDVLVNNAGIIRAAMPADVTEEHWDAVMGVNAKAVYFCAQAALRHMHAQRSGRIINIASIAGKLASTIYHPIYNVSKAAVIAMTKTLALAHAADGIRVNAVCPGVV</sequence>
<dbReference type="CDD" id="cd05233">
    <property type="entry name" value="SDR_c"/>
    <property type="match status" value="1"/>
</dbReference>
<gene>
    <name evidence="3" type="ORF">SE17_43965</name>
</gene>
<dbReference type="FunFam" id="3.40.50.720:FF:000084">
    <property type="entry name" value="Short-chain dehydrogenase reductase"/>
    <property type="match status" value="1"/>
</dbReference>
<organism evidence="3 4">
    <name type="scientific">Kouleothrix aurantiaca</name>
    <dbReference type="NCBI Taxonomy" id="186479"/>
    <lineage>
        <taxon>Bacteria</taxon>
        <taxon>Bacillati</taxon>
        <taxon>Chloroflexota</taxon>
        <taxon>Chloroflexia</taxon>
        <taxon>Chloroflexales</taxon>
        <taxon>Roseiflexineae</taxon>
        <taxon>Roseiflexaceae</taxon>
        <taxon>Kouleothrix</taxon>
    </lineage>
</organism>
<reference evidence="3 4" key="1">
    <citation type="submission" date="2015-09" db="EMBL/GenBank/DDBJ databases">
        <title>Draft genome sequence of Kouleothrix aurantiaca JCM 19913.</title>
        <authorList>
            <person name="Hemp J."/>
        </authorList>
    </citation>
    <scope>NUCLEOTIDE SEQUENCE [LARGE SCALE GENOMIC DNA]</scope>
    <source>
        <strain evidence="3 4">COM-B</strain>
    </source>
</reference>
<evidence type="ECO:0008006" key="5">
    <source>
        <dbReference type="Google" id="ProtNLM"/>
    </source>
</evidence>
<dbReference type="Gene3D" id="3.40.50.720">
    <property type="entry name" value="NAD(P)-binding Rossmann-like Domain"/>
    <property type="match status" value="1"/>
</dbReference>
<dbReference type="Pfam" id="PF00106">
    <property type="entry name" value="adh_short"/>
    <property type="match status" value="1"/>
</dbReference>
<dbReference type="AlphaFoldDB" id="A0A0P9GWX1"/>
<dbReference type="EMBL" id="LJCR01003695">
    <property type="protein sequence ID" value="KPV45855.1"/>
    <property type="molecule type" value="Genomic_DNA"/>
</dbReference>
<dbReference type="Proteomes" id="UP000050509">
    <property type="component" value="Unassembled WGS sequence"/>
</dbReference>
<keyword evidence="4" id="KW-1185">Reference proteome</keyword>
<dbReference type="GO" id="GO:0016616">
    <property type="term" value="F:oxidoreductase activity, acting on the CH-OH group of donors, NAD or NADP as acceptor"/>
    <property type="evidence" value="ECO:0007669"/>
    <property type="project" value="TreeGrafter"/>
</dbReference>
<dbReference type="SUPFAM" id="SSF51735">
    <property type="entry name" value="NAD(P)-binding Rossmann-fold domains"/>
    <property type="match status" value="1"/>
</dbReference>
<dbReference type="PRINTS" id="PR00081">
    <property type="entry name" value="GDHRDH"/>
</dbReference>
<evidence type="ECO:0000256" key="1">
    <source>
        <dbReference type="ARBA" id="ARBA00006484"/>
    </source>
</evidence>
<dbReference type="PRINTS" id="PR00080">
    <property type="entry name" value="SDRFAMILY"/>
</dbReference>
<dbReference type="PROSITE" id="PS00061">
    <property type="entry name" value="ADH_SHORT"/>
    <property type="match status" value="1"/>
</dbReference>
<dbReference type="PANTHER" id="PTHR42760">
    <property type="entry name" value="SHORT-CHAIN DEHYDROGENASES/REDUCTASES FAMILY MEMBER"/>
    <property type="match status" value="1"/>
</dbReference>